<evidence type="ECO:0000256" key="2">
    <source>
        <dbReference type="ARBA" id="ARBA00022898"/>
    </source>
</evidence>
<evidence type="ECO:0000313" key="5">
    <source>
        <dbReference type="Proteomes" id="UP001165060"/>
    </source>
</evidence>
<sequence length="694" mass="72940">MHPPQTPPLSSPPLSSPPLSSPPLGSPLPSHPHAVSVALPLWRHVVGYEEGCPLVTSRLSLGYPRFVYHPYVRQLLEATTRRAEAAAAAAGGPASLDCLVLPSRAAADRCRDFLVRAVPALDQDPNEQPASHDNAVDLPPDPPGADLASLFSSQAGGQAGRKVKVLDLGVGADPALPAPPPPLSGNVHAVVFPRSTELAVQAKSYWQHTGEVLSSRRAEAALRALGHPVAPVTVSCPSSPPSAKCEQSRPLMAQHPPPMPQPKEPHGELVKDLARLSGQPEGHVFLAPSGMQAIHAALRLSRRRRLDAGLSGGNAVVFGFPYLDTLKMCGRPELSDGVDFLGFGDARDLDMLRFMLKSRAQSSGSNDAGVAAVFTEFPSNPLLQAPDLGALRELADEYGFLLVADDTIGTFANVDLLSSGAADVICTSLTKLYSGSGNVMAGSCIVGSTNPGSAELARLMREVHGGNTGDLYGLDAGCLVNNARDFEDRNRAINETAERLAGWLGERAEVKQVYYPNVEAENRARFEKYLKPGGGFGSLLSIVLNESTCEQTMYDHLSLCKGPSLGTNFTLVCPYTLLAHFHELEFARAYGVSPNLLRIAVGLEPFDQIKSTFEEAFEVAHAAKQAAAAGAPRAVPLQALGGVRQFGSAAGGRGGAGAVRSFGSLARGAVRAAPRQAKGAAAVATLAATFFGLT</sequence>
<evidence type="ECO:0000256" key="1">
    <source>
        <dbReference type="ARBA" id="ARBA00001933"/>
    </source>
</evidence>
<proteinExistence type="predicted"/>
<gene>
    <name evidence="4" type="ORF">TeGR_g1259</name>
</gene>
<comment type="caution">
    <text evidence="4">The sequence shown here is derived from an EMBL/GenBank/DDBJ whole genome shotgun (WGS) entry which is preliminary data.</text>
</comment>
<evidence type="ECO:0008006" key="6">
    <source>
        <dbReference type="Google" id="ProtNLM"/>
    </source>
</evidence>
<dbReference type="Proteomes" id="UP001165060">
    <property type="component" value="Unassembled WGS sequence"/>
</dbReference>
<protein>
    <recommendedName>
        <fullName evidence="6">Cystathionine gamma-synthase</fullName>
    </recommendedName>
</protein>
<dbReference type="PANTHER" id="PTHR42699">
    <property type="match status" value="1"/>
</dbReference>
<dbReference type="InterPro" id="IPR000277">
    <property type="entry name" value="Cys/Met-Metab_PyrdxlP-dep_enz"/>
</dbReference>
<feature type="region of interest" description="Disordered" evidence="3">
    <location>
        <begin position="121"/>
        <end position="146"/>
    </location>
</feature>
<dbReference type="SUPFAM" id="SSF53383">
    <property type="entry name" value="PLP-dependent transferases"/>
    <property type="match status" value="1"/>
</dbReference>
<accession>A0ABQ6ND86</accession>
<name>A0ABQ6ND86_9STRA</name>
<dbReference type="InterPro" id="IPR015424">
    <property type="entry name" value="PyrdxlP-dep_Trfase"/>
</dbReference>
<dbReference type="EMBL" id="BRYB01006412">
    <property type="protein sequence ID" value="GMI56959.1"/>
    <property type="molecule type" value="Genomic_DNA"/>
</dbReference>
<keyword evidence="5" id="KW-1185">Reference proteome</keyword>
<keyword evidence="2" id="KW-0663">Pyridoxal phosphate</keyword>
<evidence type="ECO:0000256" key="3">
    <source>
        <dbReference type="SAM" id="MobiDB-lite"/>
    </source>
</evidence>
<reference evidence="4 5" key="1">
    <citation type="journal article" date="2023" name="Commun. Biol.">
        <title>Genome analysis of Parmales, the sister group of diatoms, reveals the evolutionary specialization of diatoms from phago-mixotrophs to photoautotrophs.</title>
        <authorList>
            <person name="Ban H."/>
            <person name="Sato S."/>
            <person name="Yoshikawa S."/>
            <person name="Yamada K."/>
            <person name="Nakamura Y."/>
            <person name="Ichinomiya M."/>
            <person name="Sato N."/>
            <person name="Blanc-Mathieu R."/>
            <person name="Endo H."/>
            <person name="Kuwata A."/>
            <person name="Ogata H."/>
        </authorList>
    </citation>
    <scope>NUCLEOTIDE SEQUENCE [LARGE SCALE GENOMIC DNA]</scope>
</reference>
<dbReference type="InterPro" id="IPR015421">
    <property type="entry name" value="PyrdxlP-dep_Trfase_major"/>
</dbReference>
<dbReference type="Gene3D" id="3.40.640.10">
    <property type="entry name" value="Type I PLP-dependent aspartate aminotransferase-like (Major domain)"/>
    <property type="match status" value="1"/>
</dbReference>
<dbReference type="InterPro" id="IPR015422">
    <property type="entry name" value="PyrdxlP-dep_Trfase_small"/>
</dbReference>
<comment type="cofactor">
    <cofactor evidence="1">
        <name>pyridoxal 5'-phosphate</name>
        <dbReference type="ChEBI" id="CHEBI:597326"/>
    </cofactor>
</comment>
<evidence type="ECO:0000313" key="4">
    <source>
        <dbReference type="EMBL" id="GMI56959.1"/>
    </source>
</evidence>
<dbReference type="Pfam" id="PF01053">
    <property type="entry name" value="Cys_Met_Meta_PP"/>
    <property type="match status" value="1"/>
</dbReference>
<organism evidence="4 5">
    <name type="scientific">Tetraparma gracilis</name>
    <dbReference type="NCBI Taxonomy" id="2962635"/>
    <lineage>
        <taxon>Eukaryota</taxon>
        <taxon>Sar</taxon>
        <taxon>Stramenopiles</taxon>
        <taxon>Ochrophyta</taxon>
        <taxon>Bolidophyceae</taxon>
        <taxon>Parmales</taxon>
        <taxon>Triparmaceae</taxon>
        <taxon>Tetraparma</taxon>
    </lineage>
</organism>
<feature type="region of interest" description="Disordered" evidence="3">
    <location>
        <begin position="235"/>
        <end position="266"/>
    </location>
</feature>
<feature type="region of interest" description="Disordered" evidence="3">
    <location>
        <begin position="1"/>
        <end position="29"/>
    </location>
</feature>
<dbReference type="Gene3D" id="3.90.1150.10">
    <property type="entry name" value="Aspartate Aminotransferase, domain 1"/>
    <property type="match status" value="1"/>
</dbReference>
<dbReference type="InterPro" id="IPR051750">
    <property type="entry name" value="Trans-sulfuration_enzymes"/>
</dbReference>
<dbReference type="PANTHER" id="PTHR42699:SF1">
    <property type="entry name" value="CYSTATHIONINE GAMMA-SYNTHASE-RELATED"/>
    <property type="match status" value="1"/>
</dbReference>